<dbReference type="InterPro" id="IPR026784">
    <property type="entry name" value="Coact_PPARg"/>
</dbReference>
<dbReference type="STRING" id="48709.A0A1D2MSJ9"/>
<dbReference type="CDD" id="cd18672">
    <property type="entry name" value="PIN_FAM120B-like"/>
    <property type="match status" value="1"/>
</dbReference>
<protein>
    <submittedName>
        <fullName evidence="3">Constitutive coactivator of PPAR-gamma-like protein 1</fullName>
    </submittedName>
</protein>
<evidence type="ECO:0000313" key="3">
    <source>
        <dbReference type="EMBL" id="ODM95868.1"/>
    </source>
</evidence>
<evidence type="ECO:0000256" key="2">
    <source>
        <dbReference type="SAM" id="MobiDB-lite"/>
    </source>
</evidence>
<name>A0A1D2MSJ9_ORCCI</name>
<reference evidence="3 4" key="1">
    <citation type="journal article" date="2016" name="Genome Biol. Evol.">
        <title>Gene Family Evolution Reflects Adaptation to Soil Environmental Stressors in the Genome of the Collembolan Orchesella cincta.</title>
        <authorList>
            <person name="Faddeeva-Vakhrusheva A."/>
            <person name="Derks M.F."/>
            <person name="Anvar S.Y."/>
            <person name="Agamennone V."/>
            <person name="Suring W."/>
            <person name="Smit S."/>
            <person name="van Straalen N.M."/>
            <person name="Roelofs D."/>
        </authorList>
    </citation>
    <scope>NUCLEOTIDE SEQUENCE [LARGE SCALE GENOMIC DNA]</scope>
    <source>
        <tissue evidence="3">Mixed pool</tissue>
    </source>
</reference>
<dbReference type="OrthoDB" id="10061469at2759"/>
<dbReference type="Proteomes" id="UP000094527">
    <property type="component" value="Unassembled WGS sequence"/>
</dbReference>
<dbReference type="PANTHER" id="PTHR15976:SF16">
    <property type="entry name" value="ASTEROID DOMAIN-CONTAINING PROTEIN"/>
    <property type="match status" value="1"/>
</dbReference>
<dbReference type="SUPFAM" id="SSF88723">
    <property type="entry name" value="PIN domain-like"/>
    <property type="match status" value="1"/>
</dbReference>
<feature type="region of interest" description="Disordered" evidence="2">
    <location>
        <begin position="319"/>
        <end position="365"/>
    </location>
</feature>
<accession>A0A1D2MSJ9</accession>
<dbReference type="Gene3D" id="3.40.50.1010">
    <property type="entry name" value="5'-nuclease"/>
    <property type="match status" value="1"/>
</dbReference>
<feature type="compositionally biased region" description="Low complexity" evidence="2">
    <location>
        <begin position="932"/>
        <end position="950"/>
    </location>
</feature>
<dbReference type="FunFam" id="3.40.50.1010:FF:000009">
    <property type="entry name" value="Constitutive coactivator of PPAR-gamma-like protein 1"/>
    <property type="match status" value="1"/>
</dbReference>
<comment type="caution">
    <text evidence="3">The sequence shown here is derived from an EMBL/GenBank/DDBJ whole genome shotgun (WGS) entry which is preliminary data.</text>
</comment>
<dbReference type="GO" id="GO:0005634">
    <property type="term" value="C:nucleus"/>
    <property type="evidence" value="ECO:0007669"/>
    <property type="project" value="TreeGrafter"/>
</dbReference>
<dbReference type="PANTHER" id="PTHR15976">
    <property type="entry name" value="CONSTITUTIVE COACTIVATOR OF PEROXISOME PROLIFERATOR-ACTIVATED RECEPTOR GAMMA"/>
    <property type="match status" value="1"/>
</dbReference>
<dbReference type="EMBL" id="LJIJ01000612">
    <property type="protein sequence ID" value="ODM95868.1"/>
    <property type="molecule type" value="Genomic_DNA"/>
</dbReference>
<dbReference type="InterPro" id="IPR029060">
    <property type="entry name" value="PIN-like_dom_sf"/>
</dbReference>
<sequence>MGLSDLQSHITQNIPNAVEQVDLLKLAQARTKKGEGPLKLVVDGECCLDRLYGGYYPDWVCGGQWNKMEQFLRNLSTVVQGSNLDLVIFFNGCLEPERLDTEWKKRQEETYRFLEEIHKHVTLKKKPPPKIWWVPPAFLRSAIRLAFRTLHMKMMCTVEDHHKDVVRFCQRNSFHGIIADDPEYLVFDIQRYFSAQKLKLTFKGSLETVEVKLKKVFETLDLPKERFFIFAALLGNHFLSENDLKDFFSSLQVDTSTKASVIEKIAQFTQKLEVTEPEKVGEVIANPENESGTDKEKLKELADKVVKCLRYYLDVNNTKGNSTQRSKDKKKSSKKEVKDKKSQNIPQAAVTSSSNDGATLPSDTQKLEGDVSKVFAEASAEADSVVTVNGNGTGNGIAEPVNAPAGKTSSLDKLLYRINPEIENVAISRHKSGLMSPYICQILKNKEVKLPALIEDVKNNDLPKAHDLFRPLRQRVYAILFNLHHLQFLAKQRNEKAPTIQVKETLYCPLLKSNKTQFVNAVEIGWGVPTVERLWLGDQEECKRKRIRAFLTIMKSDKAIILDSTCVPQQMLVLTCVLRYILGTEKKVLRKTELEAFIAQAFIQDMTDPTIAQDIEVTNLSMRGIHLSHLFMEGCEMALLANDACGAPIPYMLFCPWLFFNGKVFNYILEQQSLGKTLAEICGFKMDLVFNIDQLKMAILDGIKVQFVPPMATPFLFANNAPLMNQALHSGLNYVHPQYAAGPARSVAPLQQLAAAAAATAGGGRNRLLGATSTIHGGGNPFGLTTTNANNAFASLYGNAGYQAAGSLLGLQNRAAGAMPLIPDLPNRQRRVQPRGGHLEVAGMIVGSWGANYGPNGNLTNSLAAAAAGGRNVRVPMTPGAFANPNLQMSLFDQMRISGPNKVPNRSGGQGGQWNKKNSGKNQKSIIRKGGENNTKTGNGTNGNISTANGQSTSSAKSKGVTFKEESEAASNRTEVGPSEDGSSPSVDDGVMNDSSLADVVANEAQVQVEG</sequence>
<proteinExistence type="inferred from homology"/>
<feature type="region of interest" description="Disordered" evidence="2">
    <location>
        <begin position="897"/>
        <end position="1011"/>
    </location>
</feature>
<evidence type="ECO:0000313" key="4">
    <source>
        <dbReference type="Proteomes" id="UP000094527"/>
    </source>
</evidence>
<keyword evidence="4" id="KW-1185">Reference proteome</keyword>
<feature type="compositionally biased region" description="Polar residues" evidence="2">
    <location>
        <begin position="343"/>
        <end position="364"/>
    </location>
</feature>
<dbReference type="OMA" id="CNDHAHE"/>
<comment type="similarity">
    <text evidence="1">Belongs to the constitutive coactivator of PPAR-gamma family.</text>
</comment>
<feature type="compositionally biased region" description="Polar residues" evidence="2">
    <location>
        <begin position="913"/>
        <end position="925"/>
    </location>
</feature>
<dbReference type="AlphaFoldDB" id="A0A1D2MSJ9"/>
<organism evidence="3 4">
    <name type="scientific">Orchesella cincta</name>
    <name type="common">Springtail</name>
    <name type="synonym">Podura cincta</name>
    <dbReference type="NCBI Taxonomy" id="48709"/>
    <lineage>
        <taxon>Eukaryota</taxon>
        <taxon>Metazoa</taxon>
        <taxon>Ecdysozoa</taxon>
        <taxon>Arthropoda</taxon>
        <taxon>Hexapoda</taxon>
        <taxon>Collembola</taxon>
        <taxon>Entomobryomorpha</taxon>
        <taxon>Entomobryoidea</taxon>
        <taxon>Orchesellidae</taxon>
        <taxon>Orchesellinae</taxon>
        <taxon>Orchesella</taxon>
    </lineage>
</organism>
<evidence type="ECO:0000256" key="1">
    <source>
        <dbReference type="ARBA" id="ARBA00009495"/>
    </source>
</evidence>
<gene>
    <name evidence="3" type="ORF">Ocin01_10818</name>
</gene>